<name>A0ABV2JA37_9FIRM</name>
<evidence type="ECO:0000313" key="2">
    <source>
        <dbReference type="Proteomes" id="UP001549162"/>
    </source>
</evidence>
<evidence type="ECO:0000313" key="1">
    <source>
        <dbReference type="EMBL" id="MET3617632.1"/>
    </source>
</evidence>
<reference evidence="1 2" key="1">
    <citation type="submission" date="2024-06" db="EMBL/GenBank/DDBJ databases">
        <title>Genomic Encyclopedia of Type Strains, Phase IV (KMG-IV): sequencing the most valuable type-strain genomes for metagenomic binning, comparative biology and taxonomic classification.</title>
        <authorList>
            <person name="Goeker M."/>
        </authorList>
    </citation>
    <scope>NUCLEOTIDE SEQUENCE [LARGE SCALE GENOMIC DNA]</scope>
    <source>
        <strain evidence="1 2">DSM 21460</strain>
    </source>
</reference>
<dbReference type="EMBL" id="JBEPMA010000006">
    <property type="protein sequence ID" value="MET3617632.1"/>
    <property type="molecule type" value="Genomic_DNA"/>
</dbReference>
<accession>A0ABV2JA37</accession>
<organism evidence="1 2">
    <name type="scientific">Peptoniphilus olsenii</name>
    <dbReference type="NCBI Taxonomy" id="411570"/>
    <lineage>
        <taxon>Bacteria</taxon>
        <taxon>Bacillati</taxon>
        <taxon>Bacillota</taxon>
        <taxon>Tissierellia</taxon>
        <taxon>Tissierellales</taxon>
        <taxon>Peptoniphilaceae</taxon>
        <taxon>Peptoniphilus</taxon>
    </lineage>
</organism>
<proteinExistence type="predicted"/>
<comment type="caution">
    <text evidence="1">The sequence shown here is derived from an EMBL/GenBank/DDBJ whole genome shotgun (WGS) entry which is preliminary data.</text>
</comment>
<gene>
    <name evidence="1" type="ORF">ABID14_001266</name>
</gene>
<protein>
    <submittedName>
        <fullName evidence="1">Uncharacterized protein</fullName>
    </submittedName>
</protein>
<dbReference type="Proteomes" id="UP001549162">
    <property type="component" value="Unassembled WGS sequence"/>
</dbReference>
<keyword evidence="2" id="KW-1185">Reference proteome</keyword>
<dbReference type="RefSeq" id="WP_354368262.1">
    <property type="nucleotide sequence ID" value="NZ_JBEPMA010000006.1"/>
</dbReference>
<sequence length="81" mass="9584">MDTKKNEDIDLNKLNDRFYNMYFGNNIKKMGYSLEKVDTDLFELMSIGNRPFKFKNSINTQKINPENMIANPFKKLQISLN</sequence>